<feature type="region of interest" description="Disordered" evidence="2">
    <location>
        <begin position="1"/>
        <end position="23"/>
    </location>
</feature>
<evidence type="ECO:0000256" key="1">
    <source>
        <dbReference type="SAM" id="Coils"/>
    </source>
</evidence>
<evidence type="ECO:0000256" key="2">
    <source>
        <dbReference type="SAM" id="MobiDB-lite"/>
    </source>
</evidence>
<dbReference type="AlphaFoldDB" id="A0A6B3NL29"/>
<keyword evidence="1" id="KW-0175">Coiled coil</keyword>
<feature type="coiled-coil region" evidence="1">
    <location>
        <begin position="69"/>
        <end position="107"/>
    </location>
</feature>
<reference evidence="3" key="1">
    <citation type="submission" date="2019-11" db="EMBL/GenBank/DDBJ databases">
        <title>Genomic insights into an expanded diversity of filamentous marine cyanobacteria reveals the extraordinary biosynthetic potential of Moorea and Okeania.</title>
        <authorList>
            <person name="Ferreira Leao T."/>
            <person name="Wang M."/>
            <person name="Moss N."/>
            <person name="Da Silva R."/>
            <person name="Sanders J."/>
            <person name="Nurk S."/>
            <person name="Gurevich A."/>
            <person name="Humphrey G."/>
            <person name="Reher R."/>
            <person name="Zhu Q."/>
            <person name="Belda-Ferre P."/>
            <person name="Glukhov E."/>
            <person name="Rex R."/>
            <person name="Dorrestein P.C."/>
            <person name="Knight R."/>
            <person name="Pevzner P."/>
            <person name="Gerwick W.H."/>
            <person name="Gerwick L."/>
        </authorList>
    </citation>
    <scope>NUCLEOTIDE SEQUENCE</scope>
    <source>
        <strain evidence="3">SIO1C4</strain>
    </source>
</reference>
<dbReference type="EMBL" id="JAAHFQ010000458">
    <property type="protein sequence ID" value="NER29948.1"/>
    <property type="molecule type" value="Genomic_DNA"/>
</dbReference>
<protein>
    <submittedName>
        <fullName evidence="3">Uncharacterized protein</fullName>
    </submittedName>
</protein>
<accession>A0A6B3NL29</accession>
<gene>
    <name evidence="3" type="ORF">F6J89_20600</name>
</gene>
<sequence length="273" mass="31534">MTLSPPQQNNNQNKKGKRKNRLAKLVRKSLRNLSDLIDPEGKAQREEKVKALEKLKICVGKQDDVIKKSNQLKAKSNQLRAERERRRQERNRLIEQRNRELEQQRKNRALQKRGIQVAKFILSELVPLASVFPDIDLPDIDFPDIDFPDIDLPDIDFPDISSLSIEDFLEITDISNFLPDHINFGDLLDEIGGAFDTTDLEDLVDELNLDSIDLGELISIERQLDRTLDRLDEMLLELDKHTYPLYPGRKLGISGQRKTGSWVDGIFIEVKRN</sequence>
<feature type="compositionally biased region" description="Basic residues" evidence="2">
    <location>
        <begin position="14"/>
        <end position="23"/>
    </location>
</feature>
<comment type="caution">
    <text evidence="3">The sequence shown here is derived from an EMBL/GenBank/DDBJ whole genome shotgun (WGS) entry which is preliminary data.</text>
</comment>
<evidence type="ECO:0000313" key="3">
    <source>
        <dbReference type="EMBL" id="NER29948.1"/>
    </source>
</evidence>
<organism evidence="3">
    <name type="scientific">Symploca sp. SIO1C4</name>
    <dbReference type="NCBI Taxonomy" id="2607765"/>
    <lineage>
        <taxon>Bacteria</taxon>
        <taxon>Bacillati</taxon>
        <taxon>Cyanobacteriota</taxon>
        <taxon>Cyanophyceae</taxon>
        <taxon>Coleofasciculales</taxon>
        <taxon>Coleofasciculaceae</taxon>
        <taxon>Symploca</taxon>
    </lineage>
</organism>
<name>A0A6B3NL29_9CYAN</name>
<proteinExistence type="predicted"/>